<keyword evidence="11" id="KW-1185">Reference proteome</keyword>
<organism evidence="10 11">
    <name type="scientific">Alosa alosa</name>
    <name type="common">allis shad</name>
    <dbReference type="NCBI Taxonomy" id="278164"/>
    <lineage>
        <taxon>Eukaryota</taxon>
        <taxon>Metazoa</taxon>
        <taxon>Chordata</taxon>
        <taxon>Craniata</taxon>
        <taxon>Vertebrata</taxon>
        <taxon>Euteleostomi</taxon>
        <taxon>Actinopterygii</taxon>
        <taxon>Neopterygii</taxon>
        <taxon>Teleostei</taxon>
        <taxon>Clupei</taxon>
        <taxon>Clupeiformes</taxon>
        <taxon>Clupeoidei</taxon>
        <taxon>Clupeidae</taxon>
        <taxon>Alosa</taxon>
    </lineage>
</organism>
<feature type="region of interest" description="Disordered" evidence="9">
    <location>
        <begin position="1"/>
        <end position="28"/>
    </location>
</feature>
<evidence type="ECO:0000256" key="6">
    <source>
        <dbReference type="ARBA" id="ARBA00023212"/>
    </source>
</evidence>
<comment type="subcellular location">
    <subcellularLocation>
        <location evidence="2">Cell projection</location>
        <location evidence="2">Cilium</location>
    </subcellularLocation>
    <subcellularLocation>
        <location evidence="1">Cytoplasm</location>
        <location evidence="1">Cytoskeleton</location>
        <location evidence="1">Microtubule organizing center</location>
        <location evidence="1">Centrosome</location>
        <location evidence="1">Centriole</location>
    </subcellularLocation>
</comment>
<evidence type="ECO:0000256" key="5">
    <source>
        <dbReference type="ARBA" id="ARBA00023054"/>
    </source>
</evidence>
<keyword evidence="4" id="KW-0963">Cytoplasm</keyword>
<feature type="region of interest" description="Disordered" evidence="9">
    <location>
        <begin position="101"/>
        <end position="137"/>
    </location>
</feature>
<evidence type="ECO:0000313" key="11">
    <source>
        <dbReference type="Proteomes" id="UP000823561"/>
    </source>
</evidence>
<dbReference type="GO" id="GO:0005813">
    <property type="term" value="C:centrosome"/>
    <property type="evidence" value="ECO:0007669"/>
    <property type="project" value="TreeGrafter"/>
</dbReference>
<evidence type="ECO:0000256" key="8">
    <source>
        <dbReference type="SAM" id="Coils"/>
    </source>
</evidence>
<feature type="coiled-coil region" evidence="8">
    <location>
        <begin position="471"/>
        <end position="512"/>
    </location>
</feature>
<accession>A0AAV6HI62</accession>
<proteinExistence type="inferred from homology"/>
<evidence type="ECO:0008006" key="12">
    <source>
        <dbReference type="Google" id="ProtNLM"/>
    </source>
</evidence>
<comment type="caution">
    <text evidence="10">The sequence shown here is derived from an EMBL/GenBank/DDBJ whole genome shotgun (WGS) entry which is preliminary data.</text>
</comment>
<dbReference type="GO" id="GO:1902018">
    <property type="term" value="P:negative regulation of cilium assembly"/>
    <property type="evidence" value="ECO:0007669"/>
    <property type="project" value="TreeGrafter"/>
</dbReference>
<evidence type="ECO:0000256" key="7">
    <source>
        <dbReference type="ARBA" id="ARBA00023273"/>
    </source>
</evidence>
<dbReference type="Proteomes" id="UP000823561">
    <property type="component" value="Chromosome 1"/>
</dbReference>
<evidence type="ECO:0000256" key="9">
    <source>
        <dbReference type="SAM" id="MobiDB-lite"/>
    </source>
</evidence>
<gene>
    <name evidence="10" type="ORF">AALO_G00018360</name>
</gene>
<feature type="coiled-coil region" evidence="8">
    <location>
        <begin position="672"/>
        <end position="713"/>
    </location>
</feature>
<dbReference type="AlphaFoldDB" id="A0AAV6HI62"/>
<evidence type="ECO:0000256" key="3">
    <source>
        <dbReference type="ARBA" id="ARBA00009316"/>
    </source>
</evidence>
<feature type="compositionally biased region" description="Polar residues" evidence="9">
    <location>
        <begin position="19"/>
        <end position="28"/>
    </location>
</feature>
<dbReference type="GO" id="GO:0036064">
    <property type="term" value="C:ciliary basal body"/>
    <property type="evidence" value="ECO:0007669"/>
    <property type="project" value="TreeGrafter"/>
</dbReference>
<evidence type="ECO:0000313" key="10">
    <source>
        <dbReference type="EMBL" id="KAG5286750.1"/>
    </source>
</evidence>
<evidence type="ECO:0000256" key="2">
    <source>
        <dbReference type="ARBA" id="ARBA00004138"/>
    </source>
</evidence>
<name>A0AAV6HI62_9TELE</name>
<feature type="compositionally biased region" description="Low complexity" evidence="9">
    <location>
        <begin position="275"/>
        <end position="286"/>
    </location>
</feature>
<feature type="coiled-coil region" evidence="8">
    <location>
        <begin position="545"/>
        <end position="635"/>
    </location>
</feature>
<evidence type="ECO:0000256" key="4">
    <source>
        <dbReference type="ARBA" id="ARBA00022490"/>
    </source>
</evidence>
<dbReference type="GO" id="GO:0005814">
    <property type="term" value="C:centriole"/>
    <property type="evidence" value="ECO:0007669"/>
    <property type="project" value="UniProtKB-SubCell"/>
</dbReference>
<feature type="region of interest" description="Disordered" evidence="9">
    <location>
        <begin position="271"/>
        <end position="299"/>
    </location>
</feature>
<dbReference type="InterPro" id="IPR026099">
    <property type="entry name" value="Odf2-rel"/>
</dbReference>
<sequence>MKRKSLKYTSENQLRHTPAQPQKSNPSNHQILISKCYLNLSEVEDNIAPQPCTFEKVSTKEMMTDLQDHGDESSYEVPGGMRPLSTDEVFRESSLYSRATRDELPLSTGDMDGAWDTDSGSRGRRAHHSRLSEDKKSSYDEFVSSDKGLLLKTLIDAESAANSAAIQLVSFKDILDDDFGDSRCSSDLRLSRQKGLLLDKLEVFKRINKSVRQQLKELQDQEACRMETDRQIDVLLKRLTQTESENQHLKSNLSDRERRVEELMSLRKKEMENAESVVQQSRSVESTRAHLQNQLRSKEAENNRLTVQLRGLERTVTEQKLEIDDMKGQINAVLEKAAQEKDALKRATRAQKQRAERFEAAMEKGYDQLRDKDVNLAEMRAERDMWKTQHEQIAEEKVHLDTEITILRDQITSLTDELLKEKDAASAANAVLLKKVETLNTENGELGLENATLKASISEYEYKLEHSLTVYQEHSTRSEEKKSQLEQYQIQIAELQTEVTDLRIKLESFLKEKDNIIDGRHAEVAKAREQLESRVLELEACPELLSATEQHLLDSQDNLQRSERKYAERAEALRQHQAKAERQLEKLRSSVEMKDSINEANSQLQEKVESLQKRMEEAHAENRELVHRLGAQEEALHYSSRQLEQRSAECQALSRQLETALTDVRLQVSKVKEKTSTREVNLQARIQELEAEKNRKENELKQLRQSKISSEKQYEVRLKDLQLSLDQSESHKQSIQNYVDFLKNSYSTMFDEGLPSSLGSSYFLK</sequence>
<feature type="region of interest" description="Disordered" evidence="9">
    <location>
        <begin position="67"/>
        <end position="89"/>
    </location>
</feature>
<dbReference type="PANTHER" id="PTHR23162">
    <property type="entry name" value="OUTER DENSE FIBER OF SPERM TAILS 2"/>
    <property type="match status" value="1"/>
</dbReference>
<dbReference type="PANTHER" id="PTHR23162:SF7">
    <property type="entry name" value="PROTEIN BCAP"/>
    <property type="match status" value="1"/>
</dbReference>
<protein>
    <recommendedName>
        <fullName evidence="12">Outer dense fiber protein 2</fullName>
    </recommendedName>
</protein>
<evidence type="ECO:0000256" key="1">
    <source>
        <dbReference type="ARBA" id="ARBA00004114"/>
    </source>
</evidence>
<dbReference type="EMBL" id="JADWDJ010000001">
    <property type="protein sequence ID" value="KAG5286750.1"/>
    <property type="molecule type" value="Genomic_DNA"/>
</dbReference>
<keyword evidence="6" id="KW-0206">Cytoskeleton</keyword>
<comment type="similarity">
    <text evidence="3">Belongs to the ODF2 family.</text>
</comment>
<keyword evidence="7" id="KW-0966">Cell projection</keyword>
<keyword evidence="5 8" id="KW-0175">Coiled coil</keyword>
<reference evidence="10 11" key="1">
    <citation type="submission" date="2020-10" db="EMBL/GenBank/DDBJ databases">
        <title>Chromosome-scale genome assembly of the Allis shad, Alosa alosa.</title>
        <authorList>
            <person name="Margot Z."/>
            <person name="Christophe K."/>
            <person name="Cabau C."/>
            <person name="Louis A."/>
            <person name="Berthelot C."/>
            <person name="Parey E."/>
            <person name="Roest Crollius H."/>
            <person name="Montfort J."/>
            <person name="Robinson-Rechavi M."/>
            <person name="Bucao C."/>
            <person name="Bouchez O."/>
            <person name="Gislard M."/>
            <person name="Lluch J."/>
            <person name="Milhes M."/>
            <person name="Lampietro C."/>
            <person name="Lopez Roques C."/>
            <person name="Donnadieu C."/>
            <person name="Braasch I."/>
            <person name="Desvignes T."/>
            <person name="Postlethwait J."/>
            <person name="Bobe J."/>
            <person name="Guiguen Y."/>
        </authorList>
    </citation>
    <scope>NUCLEOTIDE SEQUENCE [LARGE SCALE GENOMIC DNA]</scope>
    <source>
        <strain evidence="10">M-15738</strain>
        <tissue evidence="10">Blood</tissue>
    </source>
</reference>